<dbReference type="AlphaFoldDB" id="A0A5D3D1K7"/>
<sequence>MATEEKQVIVIGVDDSEYATYALEWTLDHFFSSTPNPPFKLVVVYAKPFPDVFVGVGGPGMIVGSAGSYQFLNEDLKKKAALIIATARGICESKSVNDVKYEVDEGDARNVLCQAVDKHNASMLVVGSHGYGALKRAFLGSVSDYCAHQASCTVMIVKKLKTKEGTAPMAATTTTKKPVMLIGIDESEYAIGALEWTLNHFFSSTINPPLFKLILLHAKPIPEIYLDISGPGTFLGSAPGLYEALDQNLKKKAGNIMKKAKEICATRSVCDVEFVVEEGDARNVLCEGVNKYGASMLVVGSHGYGAIKRIGEVVNRLAPADPPRSSTPPSEHFPSFFLSPSLPEQVFLTLPLLIAYANVSNSGISKQFGIIHTSYSHHAFRSIGRLPMFCRRLLNLVRERELALERFVATSTNSSNRPFVWYSTNRSSAVLLQKPKKSERKPLVTSINELKREARLRKKERQTVEEIPLKPPANGLLVKSLVPVAHEVYAAISELLSCVSTVIKRTVVYYCKVCGDVHIGDPPHKIRTCNVAGSSPNKEHSWEIGGMQHAFPTVESFHLYDCIGRAVSHNEQLEVDRITALVELCIQAGVDISEYPTRRRTCPAYNVAGRTIDFERRFPKYFTMQKDINTSGFWTERKKTSKDMISISSDDLKVTAVRGMRLWDKMIAGTEKLMEKYAVQTCGYCPEVQVGPKGHRVRNCYAYKHQMRDGQHAWQEATVDDLIPPVYVWHVQDVHSTEPLSDKLKRYYGVLPAVVELFAQAGADTPMRYTSLMKKDVVVPELYEMKLVV</sequence>
<protein>
    <submittedName>
        <fullName evidence="3">APO protein 3</fullName>
    </submittedName>
</protein>
<dbReference type="EMBL" id="SSTD01007927">
    <property type="protein sequence ID" value="TYK18131.1"/>
    <property type="molecule type" value="Genomic_DNA"/>
</dbReference>
<dbReference type="InterPro" id="IPR014729">
    <property type="entry name" value="Rossmann-like_a/b/a_fold"/>
</dbReference>
<gene>
    <name evidence="3" type="ORF">E5676_scaffold411G00610</name>
    <name evidence="2" type="ORF">E6C27_scaffold138G001850</name>
</gene>
<proteinExistence type="predicted"/>
<dbReference type="Gene3D" id="3.40.50.620">
    <property type="entry name" value="HUPs"/>
    <property type="match status" value="2"/>
</dbReference>
<evidence type="ECO:0000313" key="2">
    <source>
        <dbReference type="EMBL" id="KAA0067996.1"/>
    </source>
</evidence>
<comment type="caution">
    <text evidence="3">The sequence shown here is derived from an EMBL/GenBank/DDBJ whole genome shotgun (WGS) entry which is preliminary data.</text>
</comment>
<dbReference type="Pfam" id="PF00582">
    <property type="entry name" value="Usp"/>
    <property type="match status" value="2"/>
</dbReference>
<reference evidence="4 5" key="1">
    <citation type="submission" date="2019-08" db="EMBL/GenBank/DDBJ databases">
        <title>Draft genome sequences of two oriental melons (Cucumis melo L. var makuwa).</title>
        <authorList>
            <person name="Kwon S.-Y."/>
        </authorList>
    </citation>
    <scope>NUCLEOTIDE SEQUENCE [LARGE SCALE GENOMIC DNA]</scope>
    <source>
        <strain evidence="5">cv. Chang Bougi</strain>
        <strain evidence="4">cv. SW 3</strain>
        <tissue evidence="3">Leaf</tissue>
    </source>
</reference>
<dbReference type="Pfam" id="PF05634">
    <property type="entry name" value="APO_RNA-bind"/>
    <property type="match status" value="2"/>
</dbReference>
<dbReference type="CDD" id="cd23659">
    <property type="entry name" value="USP_At3g01520-like"/>
    <property type="match status" value="2"/>
</dbReference>
<dbReference type="EMBL" id="SSTE01000165">
    <property type="protein sequence ID" value="KAA0067996.1"/>
    <property type="molecule type" value="Genomic_DNA"/>
</dbReference>
<evidence type="ECO:0000259" key="1">
    <source>
        <dbReference type="PROSITE" id="PS51499"/>
    </source>
</evidence>
<organism evidence="3 5">
    <name type="scientific">Cucumis melo var. makuwa</name>
    <name type="common">Oriental melon</name>
    <dbReference type="NCBI Taxonomy" id="1194695"/>
    <lineage>
        <taxon>Eukaryota</taxon>
        <taxon>Viridiplantae</taxon>
        <taxon>Streptophyta</taxon>
        <taxon>Embryophyta</taxon>
        <taxon>Tracheophyta</taxon>
        <taxon>Spermatophyta</taxon>
        <taxon>Magnoliopsida</taxon>
        <taxon>eudicotyledons</taxon>
        <taxon>Gunneridae</taxon>
        <taxon>Pentapetalae</taxon>
        <taxon>rosids</taxon>
        <taxon>fabids</taxon>
        <taxon>Cucurbitales</taxon>
        <taxon>Cucurbitaceae</taxon>
        <taxon>Benincaseae</taxon>
        <taxon>Cucumis</taxon>
    </lineage>
</organism>
<dbReference type="Proteomes" id="UP000321947">
    <property type="component" value="Unassembled WGS sequence"/>
</dbReference>
<evidence type="ECO:0000313" key="4">
    <source>
        <dbReference type="Proteomes" id="UP000321393"/>
    </source>
</evidence>
<dbReference type="SUPFAM" id="SSF52402">
    <property type="entry name" value="Adenine nucleotide alpha hydrolases-like"/>
    <property type="match status" value="2"/>
</dbReference>
<dbReference type="InterPro" id="IPR023342">
    <property type="entry name" value="APO_dom"/>
</dbReference>
<dbReference type="GO" id="GO:0003723">
    <property type="term" value="F:RNA binding"/>
    <property type="evidence" value="ECO:0007669"/>
    <property type="project" value="InterPro"/>
</dbReference>
<dbReference type="Proteomes" id="UP000321393">
    <property type="component" value="Unassembled WGS sequence"/>
</dbReference>
<dbReference type="InterPro" id="IPR006015">
    <property type="entry name" value="Universal_stress_UspA"/>
</dbReference>
<dbReference type="PRINTS" id="PR01438">
    <property type="entry name" value="UNVRSLSTRESS"/>
</dbReference>
<name>A0A5D3D1K7_CUCMM</name>
<evidence type="ECO:0000313" key="3">
    <source>
        <dbReference type="EMBL" id="TYK18131.1"/>
    </source>
</evidence>
<evidence type="ECO:0000313" key="5">
    <source>
        <dbReference type="Proteomes" id="UP000321947"/>
    </source>
</evidence>
<feature type="domain" description="APO" evidence="1">
    <location>
        <begin position="681"/>
        <end position="767"/>
    </location>
</feature>
<dbReference type="PANTHER" id="PTHR46553:SF3">
    <property type="entry name" value="ADENINE NUCLEOTIDE ALPHA HYDROLASES-LIKE SUPERFAMILY PROTEIN"/>
    <property type="match status" value="1"/>
</dbReference>
<dbReference type="PROSITE" id="PS51499">
    <property type="entry name" value="APO"/>
    <property type="match status" value="2"/>
</dbReference>
<dbReference type="OrthoDB" id="1926485at2759"/>
<accession>A0A5D3D1K7</accession>
<dbReference type="PANTHER" id="PTHR46553">
    <property type="entry name" value="ADENINE NUCLEOTIDE ALPHA HYDROLASES-LIKE SUPERFAMILY PROTEIN"/>
    <property type="match status" value="1"/>
</dbReference>
<dbReference type="InterPro" id="IPR006016">
    <property type="entry name" value="UspA"/>
</dbReference>
<feature type="domain" description="APO" evidence="1">
    <location>
        <begin position="510"/>
        <end position="594"/>
    </location>
</feature>